<dbReference type="EMBL" id="KK914373">
    <property type="protein sequence ID" value="KDP37906.1"/>
    <property type="molecule type" value="Genomic_DNA"/>
</dbReference>
<keyword evidence="2" id="KW-1185">Reference proteome</keyword>
<sequence>MATLRLSAYDEDTLELFINHIAVLGDAGNALMFLYGSAITHPWSSRKQGAQLGKPLVLPSGPITRSRAKRYGAVLSLYFQEQVTQELHDLAFNKCYVKLEGTPKFLTLLKACVEDGSTAVLSSTPCRC</sequence>
<name>A0A067KNV1_JATCU</name>
<dbReference type="Proteomes" id="UP000027138">
    <property type="component" value="Unassembled WGS sequence"/>
</dbReference>
<proteinExistence type="predicted"/>
<reference evidence="1 2" key="1">
    <citation type="journal article" date="2014" name="PLoS ONE">
        <title>Global Analysis of Gene Expression Profiles in Physic Nut (Jatropha curcas L.) Seedlings Exposed to Salt Stress.</title>
        <authorList>
            <person name="Zhang L."/>
            <person name="Zhang C."/>
            <person name="Wu P."/>
            <person name="Chen Y."/>
            <person name="Li M."/>
            <person name="Jiang H."/>
            <person name="Wu G."/>
        </authorList>
    </citation>
    <scope>NUCLEOTIDE SEQUENCE [LARGE SCALE GENOMIC DNA]</scope>
    <source>
        <strain evidence="2">cv. GZQX0401</strain>
        <tissue evidence="1">Young leaves</tissue>
    </source>
</reference>
<organism evidence="1 2">
    <name type="scientific">Jatropha curcas</name>
    <name type="common">Barbados nut</name>
    <dbReference type="NCBI Taxonomy" id="180498"/>
    <lineage>
        <taxon>Eukaryota</taxon>
        <taxon>Viridiplantae</taxon>
        <taxon>Streptophyta</taxon>
        <taxon>Embryophyta</taxon>
        <taxon>Tracheophyta</taxon>
        <taxon>Spermatophyta</taxon>
        <taxon>Magnoliopsida</taxon>
        <taxon>eudicotyledons</taxon>
        <taxon>Gunneridae</taxon>
        <taxon>Pentapetalae</taxon>
        <taxon>rosids</taxon>
        <taxon>fabids</taxon>
        <taxon>Malpighiales</taxon>
        <taxon>Euphorbiaceae</taxon>
        <taxon>Crotonoideae</taxon>
        <taxon>Jatropheae</taxon>
        <taxon>Jatropha</taxon>
    </lineage>
</organism>
<evidence type="ECO:0000313" key="2">
    <source>
        <dbReference type="Proteomes" id="UP000027138"/>
    </source>
</evidence>
<accession>A0A067KNV1</accession>
<dbReference type="AlphaFoldDB" id="A0A067KNV1"/>
<protein>
    <submittedName>
        <fullName evidence="1">Uncharacterized protein</fullName>
    </submittedName>
</protein>
<evidence type="ECO:0000313" key="1">
    <source>
        <dbReference type="EMBL" id="KDP37906.1"/>
    </source>
</evidence>
<gene>
    <name evidence="1" type="ORF">JCGZ_05345</name>
</gene>